<protein>
    <submittedName>
        <fullName evidence="3">Reverse transcriptase</fullName>
    </submittedName>
</protein>
<feature type="domain" description="Retroviral polymerase SH3-like" evidence="2">
    <location>
        <begin position="94"/>
        <end position="151"/>
    </location>
</feature>
<dbReference type="Proteomes" id="UP000321947">
    <property type="component" value="Unassembled WGS sequence"/>
</dbReference>
<dbReference type="Pfam" id="PF07727">
    <property type="entry name" value="RVT_2"/>
    <property type="match status" value="1"/>
</dbReference>
<proteinExistence type="predicted"/>
<comment type="caution">
    <text evidence="3">The sequence shown here is derived from an EMBL/GenBank/DDBJ whole genome shotgun (WGS) entry which is preliminary data.</text>
</comment>
<dbReference type="InterPro" id="IPR057670">
    <property type="entry name" value="SH3_retrovirus"/>
</dbReference>
<organism evidence="3 4">
    <name type="scientific">Cucumis melo var. makuwa</name>
    <name type="common">Oriental melon</name>
    <dbReference type="NCBI Taxonomy" id="1194695"/>
    <lineage>
        <taxon>Eukaryota</taxon>
        <taxon>Viridiplantae</taxon>
        <taxon>Streptophyta</taxon>
        <taxon>Embryophyta</taxon>
        <taxon>Tracheophyta</taxon>
        <taxon>Spermatophyta</taxon>
        <taxon>Magnoliopsida</taxon>
        <taxon>eudicotyledons</taxon>
        <taxon>Gunneridae</taxon>
        <taxon>Pentapetalae</taxon>
        <taxon>rosids</taxon>
        <taxon>fabids</taxon>
        <taxon>Cucurbitales</taxon>
        <taxon>Cucurbitaceae</taxon>
        <taxon>Benincaseae</taxon>
        <taxon>Cucumis</taxon>
    </lineage>
</organism>
<name>A0A5D3BR59_CUCMM</name>
<accession>A0A5D3BR59</accession>
<reference evidence="3 4" key="1">
    <citation type="submission" date="2019-08" db="EMBL/GenBank/DDBJ databases">
        <title>Draft genome sequences of two oriental melons (Cucumis melo L. var makuwa).</title>
        <authorList>
            <person name="Kwon S.-Y."/>
        </authorList>
    </citation>
    <scope>NUCLEOTIDE SEQUENCE [LARGE SCALE GENOMIC DNA]</scope>
    <source>
        <strain evidence="4">cv. Chang Bougi</strain>
        <tissue evidence="3">Leaf</tissue>
    </source>
</reference>
<evidence type="ECO:0000259" key="2">
    <source>
        <dbReference type="Pfam" id="PF25597"/>
    </source>
</evidence>
<keyword evidence="3" id="KW-0548">Nucleotidyltransferase</keyword>
<keyword evidence="3" id="KW-0695">RNA-directed DNA polymerase</keyword>
<dbReference type="GO" id="GO:0003964">
    <property type="term" value="F:RNA-directed DNA polymerase activity"/>
    <property type="evidence" value="ECO:0007669"/>
    <property type="project" value="UniProtKB-KW"/>
</dbReference>
<sequence>MGEFAETKNLEIETIDLKAIEIDEETEIALQTIMEFPEKGSIKLRGEVQESKVQHIAPSLIEEFGAGIVTWEKMSRWAMMFLLMLVLSTGCPLCTTYVHSHGPNQTKFTSQAQTCGFVGYPLHQQDYKCFHPIYRKYFVSMDVIFLEDHPFFAVSMLQRESVSEELNCVVPLESTSPTFVTLPLPNRDPYNTVLPTNQVTWITYNRRNLKKEVGQMGENDRSDIAVLKDISEKGNVHEIEVMAEATGDEAEQEHSSNLNEYNLSIDIPIEAPLSSPKDIRGYTDYTLFINVSKAGKIVVSIVYVNDIVLSGRTPLTSSNWKKKMRDELEIKDLGNLKYFLGAKVTKSKEGIPVSH</sequence>
<evidence type="ECO:0000313" key="4">
    <source>
        <dbReference type="Proteomes" id="UP000321947"/>
    </source>
</evidence>
<evidence type="ECO:0000313" key="3">
    <source>
        <dbReference type="EMBL" id="TYK02163.1"/>
    </source>
</evidence>
<dbReference type="AlphaFoldDB" id="A0A5D3BR59"/>
<dbReference type="InterPro" id="IPR013103">
    <property type="entry name" value="RVT_2"/>
</dbReference>
<evidence type="ECO:0000259" key="1">
    <source>
        <dbReference type="Pfam" id="PF07727"/>
    </source>
</evidence>
<keyword evidence="3" id="KW-0808">Transferase</keyword>
<gene>
    <name evidence="3" type="ORF">E5676_scaffold388G00540</name>
</gene>
<feature type="domain" description="Reverse transcriptase Ty1/copia-type" evidence="1">
    <location>
        <begin position="285"/>
        <end position="353"/>
    </location>
</feature>
<dbReference type="EMBL" id="SSTD01015868">
    <property type="protein sequence ID" value="TYK02163.1"/>
    <property type="molecule type" value="Genomic_DNA"/>
</dbReference>
<dbReference type="Pfam" id="PF25597">
    <property type="entry name" value="SH3_retrovirus"/>
    <property type="match status" value="1"/>
</dbReference>